<evidence type="ECO:0000313" key="10">
    <source>
        <dbReference type="EMBL" id="SDF48231.1"/>
    </source>
</evidence>
<dbReference type="InterPro" id="IPR017938">
    <property type="entry name" value="Riboflavin_synthase-like_b-brl"/>
</dbReference>
<keyword evidence="11" id="KW-1185">Reference proteome</keyword>
<accession>A0A7Z7AY38</accession>
<protein>
    <submittedName>
        <fullName evidence="10">Ferredoxin-NADP reductase</fullName>
    </submittedName>
</protein>
<evidence type="ECO:0000256" key="7">
    <source>
        <dbReference type="ARBA" id="ARBA00023004"/>
    </source>
</evidence>
<dbReference type="InterPro" id="IPR017927">
    <property type="entry name" value="FAD-bd_FR_type"/>
</dbReference>
<dbReference type="InterPro" id="IPR008333">
    <property type="entry name" value="Cbr1-like_FAD-bd_dom"/>
</dbReference>
<dbReference type="EMBL" id="FNCA01000002">
    <property type="protein sequence ID" value="SDF48231.1"/>
    <property type="molecule type" value="Genomic_DNA"/>
</dbReference>
<evidence type="ECO:0000256" key="5">
    <source>
        <dbReference type="ARBA" id="ARBA00022827"/>
    </source>
</evidence>
<dbReference type="InterPro" id="IPR001433">
    <property type="entry name" value="OxRdtase_FAD/NAD-bd"/>
</dbReference>
<evidence type="ECO:0000256" key="8">
    <source>
        <dbReference type="ARBA" id="ARBA00023014"/>
    </source>
</evidence>
<dbReference type="Gene3D" id="3.40.50.80">
    <property type="entry name" value="Nucleotide-binding domain of ferredoxin-NADP reductase (FNR) module"/>
    <property type="match status" value="1"/>
</dbReference>
<evidence type="ECO:0000256" key="4">
    <source>
        <dbReference type="ARBA" id="ARBA00022723"/>
    </source>
</evidence>
<keyword evidence="7" id="KW-0408">Iron</keyword>
<keyword evidence="8" id="KW-0411">Iron-sulfur</keyword>
<reference evidence="10 11" key="1">
    <citation type="submission" date="2016-10" db="EMBL/GenBank/DDBJ databases">
        <authorList>
            <person name="Varghese N."/>
            <person name="Submissions S."/>
        </authorList>
    </citation>
    <scope>NUCLEOTIDE SEQUENCE [LARGE SCALE GENOMIC DNA]</scope>
    <source>
        <strain evidence="10 11">PL 12/M</strain>
    </source>
</reference>
<dbReference type="PANTHER" id="PTHR47354:SF6">
    <property type="entry name" value="NADH OXIDOREDUCTASE HCR"/>
    <property type="match status" value="1"/>
</dbReference>
<dbReference type="SUPFAM" id="SSF52343">
    <property type="entry name" value="Ferredoxin reductase-like, C-terminal NADP-linked domain"/>
    <property type="match status" value="1"/>
</dbReference>
<dbReference type="PIRSF" id="PIRSF006816">
    <property type="entry name" value="Cyc3_hyd_g"/>
    <property type="match status" value="1"/>
</dbReference>
<dbReference type="GO" id="GO:0046872">
    <property type="term" value="F:metal ion binding"/>
    <property type="evidence" value="ECO:0007669"/>
    <property type="project" value="UniProtKB-KW"/>
</dbReference>
<keyword evidence="4" id="KW-0479">Metal-binding</keyword>
<dbReference type="InterPro" id="IPR001709">
    <property type="entry name" value="Flavoprot_Pyr_Nucl_cyt_Rdtase"/>
</dbReference>
<gene>
    <name evidence="10" type="ORF">SAMN04488589_0653</name>
</gene>
<evidence type="ECO:0000256" key="2">
    <source>
        <dbReference type="ARBA" id="ARBA00022630"/>
    </source>
</evidence>
<comment type="cofactor">
    <cofactor evidence="1">
        <name>FAD</name>
        <dbReference type="ChEBI" id="CHEBI:57692"/>
    </cofactor>
</comment>
<dbReference type="GO" id="GO:0016491">
    <property type="term" value="F:oxidoreductase activity"/>
    <property type="evidence" value="ECO:0007669"/>
    <property type="project" value="UniProtKB-KW"/>
</dbReference>
<evidence type="ECO:0000256" key="1">
    <source>
        <dbReference type="ARBA" id="ARBA00001974"/>
    </source>
</evidence>
<dbReference type="Pfam" id="PF00175">
    <property type="entry name" value="NAD_binding_1"/>
    <property type="match status" value="1"/>
</dbReference>
<proteinExistence type="predicted"/>
<keyword evidence="5" id="KW-0274">FAD</keyword>
<dbReference type="InterPro" id="IPR050415">
    <property type="entry name" value="MRET"/>
</dbReference>
<dbReference type="PROSITE" id="PS51384">
    <property type="entry name" value="FAD_FR"/>
    <property type="match status" value="1"/>
</dbReference>
<dbReference type="InterPro" id="IPR039261">
    <property type="entry name" value="FNR_nucleotide-bd"/>
</dbReference>
<dbReference type="SUPFAM" id="SSF63380">
    <property type="entry name" value="Riboflavin synthase domain-like"/>
    <property type="match status" value="1"/>
</dbReference>
<name>A0A7Z7AY38_9EURY</name>
<keyword evidence="6" id="KW-0560">Oxidoreductase</keyword>
<dbReference type="GO" id="GO:0006221">
    <property type="term" value="P:pyrimidine nucleotide biosynthetic process"/>
    <property type="evidence" value="ECO:0007669"/>
    <property type="project" value="InterPro"/>
</dbReference>
<feature type="domain" description="FAD-binding FR-type" evidence="9">
    <location>
        <begin position="2"/>
        <end position="101"/>
    </location>
</feature>
<dbReference type="GO" id="GO:0050660">
    <property type="term" value="F:flavin adenine dinucleotide binding"/>
    <property type="evidence" value="ECO:0007669"/>
    <property type="project" value="InterPro"/>
</dbReference>
<evidence type="ECO:0000256" key="3">
    <source>
        <dbReference type="ARBA" id="ARBA00022714"/>
    </source>
</evidence>
<dbReference type="Pfam" id="PF00970">
    <property type="entry name" value="FAD_binding_6"/>
    <property type="match status" value="1"/>
</dbReference>
<dbReference type="PRINTS" id="PR00406">
    <property type="entry name" value="CYTB5RDTASE"/>
</dbReference>
<dbReference type="PRINTS" id="PR00371">
    <property type="entry name" value="FPNCR"/>
</dbReference>
<dbReference type="GO" id="GO:0051537">
    <property type="term" value="F:2 iron, 2 sulfur cluster binding"/>
    <property type="evidence" value="ECO:0007669"/>
    <property type="project" value="UniProtKB-KW"/>
</dbReference>
<comment type="caution">
    <text evidence="10">The sequence shown here is derived from an EMBL/GenBank/DDBJ whole genome shotgun (WGS) entry which is preliminary data.</text>
</comment>
<dbReference type="AlphaFoldDB" id="A0A7Z7AY38"/>
<evidence type="ECO:0000259" key="9">
    <source>
        <dbReference type="PROSITE" id="PS51384"/>
    </source>
</evidence>
<dbReference type="Gene3D" id="2.40.30.10">
    <property type="entry name" value="Translation factors"/>
    <property type="match status" value="1"/>
</dbReference>
<keyword evidence="2" id="KW-0285">Flavoprotein</keyword>
<dbReference type="RefSeq" id="WP_338011368.1">
    <property type="nucleotide sequence ID" value="NZ_FNCA01000002.1"/>
</dbReference>
<dbReference type="PANTHER" id="PTHR47354">
    <property type="entry name" value="NADH OXIDOREDUCTASE HCR"/>
    <property type="match status" value="1"/>
</dbReference>
<evidence type="ECO:0000313" key="11">
    <source>
        <dbReference type="Proteomes" id="UP000199259"/>
    </source>
</evidence>
<organism evidence="10 11">
    <name type="scientific">Methanolobus vulcani</name>
    <dbReference type="NCBI Taxonomy" id="38026"/>
    <lineage>
        <taxon>Archaea</taxon>
        <taxon>Methanobacteriati</taxon>
        <taxon>Methanobacteriota</taxon>
        <taxon>Stenosarchaea group</taxon>
        <taxon>Methanomicrobia</taxon>
        <taxon>Methanosarcinales</taxon>
        <taxon>Methanosarcinaceae</taxon>
        <taxon>Methanolobus</taxon>
    </lineage>
</organism>
<evidence type="ECO:0000256" key="6">
    <source>
        <dbReference type="ARBA" id="ARBA00023002"/>
    </source>
</evidence>
<dbReference type="InterPro" id="IPR012165">
    <property type="entry name" value="Cyt_c3_hydrogenase_gsu"/>
</dbReference>
<dbReference type="Proteomes" id="UP000199259">
    <property type="component" value="Unassembled WGS sequence"/>
</dbReference>
<keyword evidence="3" id="KW-0001">2Fe-2S</keyword>
<sequence>MDLEFEEPVTEIIRRAYNVKSFRFKRPEDFDYKAGQYVIIKLTDGEKKKGKPFTLSSSPTEKDHIEFTKKLTGHEFSNILDSMVPGDKATVKGPFGKLTFEGEHAKIALLSGGIGITPMISICKYCTDMKLDTDIMLICSDKTEEDMIFKEELEEMEKQNPNLKVFHTLTRASENWTGCRERICENLILRELPDYSERTFYVCGPPPMVDAMVELLQSMRIPDSEINKESLIGY</sequence>